<reference evidence="11" key="1">
    <citation type="submission" date="2018-09" db="EMBL/GenBank/DDBJ databases">
        <title>Chryseolinea sp. KIS68-18 isolated from soil.</title>
        <authorList>
            <person name="Weon H.-Y."/>
            <person name="Kwon S.-W."/>
            <person name="Lee S.A."/>
        </authorList>
    </citation>
    <scope>NUCLEOTIDE SEQUENCE [LARGE SCALE GENOMIC DNA]</scope>
    <source>
        <strain evidence="11">KIS68-18</strain>
    </source>
</reference>
<dbReference type="GO" id="GO:0015562">
    <property type="term" value="F:efflux transmembrane transporter activity"/>
    <property type="evidence" value="ECO:0007669"/>
    <property type="project" value="InterPro"/>
</dbReference>
<dbReference type="RefSeq" id="WP_119758867.1">
    <property type="nucleotide sequence ID" value="NZ_CP032382.1"/>
</dbReference>
<keyword evidence="11" id="KW-1185">Reference proteome</keyword>
<dbReference type="Proteomes" id="UP000266183">
    <property type="component" value="Chromosome"/>
</dbReference>
<comment type="subcellular location">
    <subcellularLocation>
        <location evidence="1">Cell outer membrane</location>
    </subcellularLocation>
</comment>
<keyword evidence="6" id="KW-0472">Membrane</keyword>
<feature type="signal peptide" evidence="9">
    <location>
        <begin position="1"/>
        <end position="19"/>
    </location>
</feature>
<comment type="similarity">
    <text evidence="2">Belongs to the outer membrane factor (OMF) (TC 1.B.17) family.</text>
</comment>
<keyword evidence="7" id="KW-0998">Cell outer membrane</keyword>
<dbReference type="GO" id="GO:1990281">
    <property type="term" value="C:efflux pump complex"/>
    <property type="evidence" value="ECO:0007669"/>
    <property type="project" value="TreeGrafter"/>
</dbReference>
<dbReference type="SUPFAM" id="SSF56954">
    <property type="entry name" value="Outer membrane efflux proteins (OEP)"/>
    <property type="match status" value="1"/>
</dbReference>
<dbReference type="PANTHER" id="PTHR30026:SF20">
    <property type="entry name" value="OUTER MEMBRANE PROTEIN TOLC"/>
    <property type="match status" value="1"/>
</dbReference>
<dbReference type="InterPro" id="IPR051906">
    <property type="entry name" value="TolC-like"/>
</dbReference>
<evidence type="ECO:0000256" key="2">
    <source>
        <dbReference type="ARBA" id="ARBA00007613"/>
    </source>
</evidence>
<accession>A0A385SY79</accession>
<dbReference type="KEGG" id="chk:D4L85_19790"/>
<organism evidence="10 11">
    <name type="scientific">Chryseolinea soli</name>
    <dbReference type="NCBI Taxonomy" id="2321403"/>
    <lineage>
        <taxon>Bacteria</taxon>
        <taxon>Pseudomonadati</taxon>
        <taxon>Bacteroidota</taxon>
        <taxon>Cytophagia</taxon>
        <taxon>Cytophagales</taxon>
        <taxon>Fulvivirgaceae</taxon>
        <taxon>Chryseolinea</taxon>
    </lineage>
</organism>
<dbReference type="GO" id="GO:0015288">
    <property type="term" value="F:porin activity"/>
    <property type="evidence" value="ECO:0007669"/>
    <property type="project" value="TreeGrafter"/>
</dbReference>
<evidence type="ECO:0000256" key="9">
    <source>
        <dbReference type="SAM" id="SignalP"/>
    </source>
</evidence>
<dbReference type="GO" id="GO:0009279">
    <property type="term" value="C:cell outer membrane"/>
    <property type="evidence" value="ECO:0007669"/>
    <property type="project" value="UniProtKB-SubCell"/>
</dbReference>
<proteinExistence type="inferred from homology"/>
<dbReference type="OrthoDB" id="9811587at2"/>
<dbReference type="Gene3D" id="1.20.1600.10">
    <property type="entry name" value="Outer membrane efflux proteins (OEP)"/>
    <property type="match status" value="1"/>
</dbReference>
<dbReference type="Pfam" id="PF02321">
    <property type="entry name" value="OEP"/>
    <property type="match status" value="2"/>
</dbReference>
<dbReference type="PANTHER" id="PTHR30026">
    <property type="entry name" value="OUTER MEMBRANE PROTEIN TOLC"/>
    <property type="match status" value="1"/>
</dbReference>
<feature type="coiled-coil region" evidence="8">
    <location>
        <begin position="342"/>
        <end position="376"/>
    </location>
</feature>
<feature type="chain" id="PRO_5017460630" evidence="9">
    <location>
        <begin position="20"/>
        <end position="445"/>
    </location>
</feature>
<evidence type="ECO:0000313" key="11">
    <source>
        <dbReference type="Proteomes" id="UP000266183"/>
    </source>
</evidence>
<keyword evidence="8" id="KW-0175">Coiled coil</keyword>
<evidence type="ECO:0000256" key="5">
    <source>
        <dbReference type="ARBA" id="ARBA00022692"/>
    </source>
</evidence>
<keyword evidence="4" id="KW-1134">Transmembrane beta strand</keyword>
<evidence type="ECO:0000313" key="10">
    <source>
        <dbReference type="EMBL" id="AYB35626.1"/>
    </source>
</evidence>
<evidence type="ECO:0000256" key="8">
    <source>
        <dbReference type="SAM" id="Coils"/>
    </source>
</evidence>
<evidence type="ECO:0000256" key="4">
    <source>
        <dbReference type="ARBA" id="ARBA00022452"/>
    </source>
</evidence>
<sequence length="445" mass="51059">MNRSTFLSLLLILPTALFAQDVWTLKSCIDYGLKNNHSNQVYANEKKLADAKAREALAAYLPTVTLTGTLDDNLKVQQTVIPAGVFGPEDVRVAFTKQYQVNPMAQLDQTIFDKSLITGLQANRYSKLQAELNVAKNEETLIYNICNAYFQIAVYREQLELLHSTNETYRGQMQVTEQQVNKGVTLLKDLEKIKVNYNTSLTQIRVAETNLTLSENQLKFEMGFPILEQLTVKPITNETLDFYIPTTDSLQQASVSNRTDYKLLQVNAKLTEIDERRLKNIIYPKLSAYARYGNVGFGNEVNQAWSSMSSYSSIGLKLTIPIVDFKRQAQITQAKYKWRNSIENFKLEESRYQVELENTRSKFKQEQSNLRLYTENIELAQSTFNAIHLQYQKGTTDLTEWLTAQNTLRDSQSNYLNSLYNFFLAKVDLEKAQGTLKDFYQTLSN</sequence>
<gene>
    <name evidence="10" type="ORF">D4L85_19790</name>
</gene>
<dbReference type="AlphaFoldDB" id="A0A385SY79"/>
<protein>
    <submittedName>
        <fullName evidence="10">TolC family protein</fullName>
    </submittedName>
</protein>
<name>A0A385SY79_9BACT</name>
<evidence type="ECO:0000256" key="7">
    <source>
        <dbReference type="ARBA" id="ARBA00023237"/>
    </source>
</evidence>
<dbReference type="InterPro" id="IPR003423">
    <property type="entry name" value="OMP_efflux"/>
</dbReference>
<keyword evidence="5" id="KW-0812">Transmembrane</keyword>
<keyword evidence="9" id="KW-0732">Signal</keyword>
<evidence type="ECO:0000256" key="6">
    <source>
        <dbReference type="ARBA" id="ARBA00023136"/>
    </source>
</evidence>
<evidence type="ECO:0000256" key="1">
    <source>
        <dbReference type="ARBA" id="ARBA00004442"/>
    </source>
</evidence>
<evidence type="ECO:0000256" key="3">
    <source>
        <dbReference type="ARBA" id="ARBA00022448"/>
    </source>
</evidence>
<dbReference type="EMBL" id="CP032382">
    <property type="protein sequence ID" value="AYB35626.1"/>
    <property type="molecule type" value="Genomic_DNA"/>
</dbReference>
<keyword evidence="3" id="KW-0813">Transport</keyword>